<comment type="function">
    <text evidence="4">Chaperone protein which promotes assembly of the 20S proteasome as part of a heterodimer with PSMG1.</text>
</comment>
<evidence type="ECO:0000313" key="6">
    <source>
        <dbReference type="Proteomes" id="UP001054837"/>
    </source>
</evidence>
<dbReference type="GO" id="GO:0000502">
    <property type="term" value="C:proteasome complex"/>
    <property type="evidence" value="ECO:0007669"/>
    <property type="project" value="UniProtKB-KW"/>
</dbReference>
<dbReference type="PANTHER" id="PTHR12970:SF1">
    <property type="entry name" value="PROTEASOME ASSEMBLY CHAPERONE 2"/>
    <property type="match status" value="1"/>
</dbReference>
<evidence type="ECO:0000256" key="2">
    <source>
        <dbReference type="ARBA" id="ARBA00023186"/>
    </source>
</evidence>
<sequence>MEEYVIWDKKKINLENFTLILPSLSVGNVGQLAVDLLINNLNVKNVAHIHHFGLLPFIGADPFDPKQMKLTTSCQLYVCEDKKIAIIQQRSPIILTERSNYISFLIRFFKEHNFSRTILLCSSFSQFFTIDDLRGVPAHFLSSSSFSDTETLVNLQWKKFALHPKINPKETSSIPGGGIAKFLLEDCEKEGIPFVILILVCSEGNNYPEAFQMVERLNDWLNLKQKDDSSNWKMPMSWTLPYGNDAPKTLY</sequence>
<proteinExistence type="inferred from homology"/>
<evidence type="ECO:0000313" key="5">
    <source>
        <dbReference type="EMBL" id="GIY14732.1"/>
    </source>
</evidence>
<dbReference type="EMBL" id="BPLQ01005406">
    <property type="protein sequence ID" value="GIY14732.1"/>
    <property type="molecule type" value="Genomic_DNA"/>
</dbReference>
<dbReference type="Gene3D" id="3.40.50.10900">
    <property type="entry name" value="PAC-like subunit"/>
    <property type="match status" value="1"/>
</dbReference>
<dbReference type="PIRSF" id="PIRSF010044">
    <property type="entry name" value="UCP010044"/>
    <property type="match status" value="1"/>
</dbReference>
<keyword evidence="2 4" id="KW-0143">Chaperone</keyword>
<organism evidence="5 6">
    <name type="scientific">Caerostris darwini</name>
    <dbReference type="NCBI Taxonomy" id="1538125"/>
    <lineage>
        <taxon>Eukaryota</taxon>
        <taxon>Metazoa</taxon>
        <taxon>Ecdysozoa</taxon>
        <taxon>Arthropoda</taxon>
        <taxon>Chelicerata</taxon>
        <taxon>Arachnida</taxon>
        <taxon>Araneae</taxon>
        <taxon>Araneomorphae</taxon>
        <taxon>Entelegynae</taxon>
        <taxon>Araneoidea</taxon>
        <taxon>Araneidae</taxon>
        <taxon>Caerostris</taxon>
    </lineage>
</organism>
<comment type="similarity">
    <text evidence="3 4">Belongs to the PSMG2 family.</text>
</comment>
<dbReference type="SUPFAM" id="SSF159659">
    <property type="entry name" value="Cgl1923-like"/>
    <property type="match status" value="1"/>
</dbReference>
<gene>
    <name evidence="5" type="primary">psmg2</name>
    <name evidence="5" type="ORF">CDAR_606841</name>
</gene>
<dbReference type="InterPro" id="IPR019151">
    <property type="entry name" value="Proteasome_assmbl_chaperone_2"/>
</dbReference>
<dbReference type="Proteomes" id="UP001054837">
    <property type="component" value="Unassembled WGS sequence"/>
</dbReference>
<reference evidence="5 6" key="1">
    <citation type="submission" date="2021-06" db="EMBL/GenBank/DDBJ databases">
        <title>Caerostris darwini draft genome.</title>
        <authorList>
            <person name="Kono N."/>
            <person name="Arakawa K."/>
        </authorList>
    </citation>
    <scope>NUCLEOTIDE SEQUENCE [LARGE SCALE GENOMIC DNA]</scope>
</reference>
<dbReference type="GO" id="GO:0005634">
    <property type="term" value="C:nucleus"/>
    <property type="evidence" value="ECO:0007669"/>
    <property type="project" value="TreeGrafter"/>
</dbReference>
<dbReference type="GO" id="GO:0043248">
    <property type="term" value="P:proteasome assembly"/>
    <property type="evidence" value="ECO:0007669"/>
    <property type="project" value="TreeGrafter"/>
</dbReference>
<evidence type="ECO:0000256" key="3">
    <source>
        <dbReference type="ARBA" id="ARBA00025745"/>
    </source>
</evidence>
<dbReference type="GO" id="GO:0005829">
    <property type="term" value="C:cytosol"/>
    <property type="evidence" value="ECO:0007669"/>
    <property type="project" value="TreeGrafter"/>
</dbReference>
<dbReference type="InterPro" id="IPR016562">
    <property type="entry name" value="Proteasome_assmbl_chp_2_euk"/>
</dbReference>
<accession>A0AAV4R2W3</accession>
<comment type="subunit">
    <text evidence="4">Forms a heterodimer with PSMG1.</text>
</comment>
<evidence type="ECO:0000256" key="1">
    <source>
        <dbReference type="ARBA" id="ARBA00019186"/>
    </source>
</evidence>
<evidence type="ECO:0000256" key="4">
    <source>
        <dbReference type="PIRNR" id="PIRNR010044"/>
    </source>
</evidence>
<comment type="caution">
    <text evidence="5">The sequence shown here is derived from an EMBL/GenBank/DDBJ whole genome shotgun (WGS) entry which is preliminary data.</text>
</comment>
<dbReference type="PANTHER" id="PTHR12970">
    <property type="entry name" value="PROTEASOME ASSEMBLY CHAPERONE 2"/>
    <property type="match status" value="1"/>
</dbReference>
<dbReference type="InterPro" id="IPR038389">
    <property type="entry name" value="PSMG2_sf"/>
</dbReference>
<protein>
    <recommendedName>
        <fullName evidence="1 4">Proteasome assembly chaperone 2</fullName>
    </recommendedName>
</protein>
<dbReference type="AlphaFoldDB" id="A0AAV4R2W3"/>
<keyword evidence="5" id="KW-0647">Proteasome</keyword>
<dbReference type="Pfam" id="PF09754">
    <property type="entry name" value="PAC2"/>
    <property type="match status" value="1"/>
</dbReference>
<keyword evidence="6" id="KW-1185">Reference proteome</keyword>
<name>A0AAV4R2W3_9ARAC</name>